<sequence>MNVDCKKTFKISPELLRPSDNMVEISPGSGFYLRKCKYSIIQLNFERDQDWRQMVREVLLDVYGNSLSNYSATGKKSKRPGINHQLFKGLYDWINTISPLPIGKTTYIKAINKAASNKRKYQCVKAMNKKQKVAIEKENLNDIQPRVISAPMAKICGPQILK</sequence>
<dbReference type="AlphaFoldDB" id="A0AA39FH85"/>
<reference evidence="1" key="1">
    <citation type="journal article" date="2023" name="bioRxiv">
        <title>Scaffold-level genome assemblies of two parasitoid biocontrol wasps reveal the parthenogenesis mechanism and an associated novel virus.</title>
        <authorList>
            <person name="Inwood S."/>
            <person name="Skelly J."/>
            <person name="Guhlin J."/>
            <person name="Harrop T."/>
            <person name="Goldson S."/>
            <person name="Dearden P."/>
        </authorList>
    </citation>
    <scope>NUCLEOTIDE SEQUENCE</scope>
    <source>
        <strain evidence="1">Irish</strain>
        <tissue evidence="1">Whole body</tissue>
    </source>
</reference>
<comment type="caution">
    <text evidence="1">The sequence shown here is derived from an EMBL/GenBank/DDBJ whole genome shotgun (WGS) entry which is preliminary data.</text>
</comment>
<evidence type="ECO:0000313" key="2">
    <source>
        <dbReference type="Proteomes" id="UP001168990"/>
    </source>
</evidence>
<dbReference type="EMBL" id="JAQQBS010000370">
    <property type="protein sequence ID" value="KAK0169445.1"/>
    <property type="molecule type" value="Genomic_DNA"/>
</dbReference>
<protein>
    <submittedName>
        <fullName evidence="1">Uncharacterized protein</fullName>
    </submittedName>
</protein>
<keyword evidence="2" id="KW-1185">Reference proteome</keyword>
<name>A0AA39FH85_9HYME</name>
<accession>A0AA39FH85</accession>
<proteinExistence type="predicted"/>
<feature type="non-terminal residue" evidence="1">
    <location>
        <position position="1"/>
    </location>
</feature>
<gene>
    <name evidence="1" type="ORF">PV328_012037</name>
</gene>
<evidence type="ECO:0000313" key="1">
    <source>
        <dbReference type="EMBL" id="KAK0169445.1"/>
    </source>
</evidence>
<reference evidence="1" key="2">
    <citation type="submission" date="2023-03" db="EMBL/GenBank/DDBJ databases">
        <authorList>
            <person name="Inwood S.N."/>
            <person name="Skelly J.G."/>
            <person name="Guhlin J."/>
            <person name="Harrop T.W.R."/>
            <person name="Goldson S.G."/>
            <person name="Dearden P.K."/>
        </authorList>
    </citation>
    <scope>NUCLEOTIDE SEQUENCE</scope>
    <source>
        <strain evidence="1">Irish</strain>
        <tissue evidence="1">Whole body</tissue>
    </source>
</reference>
<dbReference type="Proteomes" id="UP001168990">
    <property type="component" value="Unassembled WGS sequence"/>
</dbReference>
<organism evidence="1 2">
    <name type="scientific">Microctonus aethiopoides</name>
    <dbReference type="NCBI Taxonomy" id="144406"/>
    <lineage>
        <taxon>Eukaryota</taxon>
        <taxon>Metazoa</taxon>
        <taxon>Ecdysozoa</taxon>
        <taxon>Arthropoda</taxon>
        <taxon>Hexapoda</taxon>
        <taxon>Insecta</taxon>
        <taxon>Pterygota</taxon>
        <taxon>Neoptera</taxon>
        <taxon>Endopterygota</taxon>
        <taxon>Hymenoptera</taxon>
        <taxon>Apocrita</taxon>
        <taxon>Ichneumonoidea</taxon>
        <taxon>Braconidae</taxon>
        <taxon>Euphorinae</taxon>
        <taxon>Microctonus</taxon>
    </lineage>
</organism>